<evidence type="ECO:0000313" key="2">
    <source>
        <dbReference type="Proteomes" id="UP000727907"/>
    </source>
</evidence>
<proteinExistence type="predicted"/>
<dbReference type="EMBL" id="JAHOPB010000001">
    <property type="protein sequence ID" value="MBU8875661.1"/>
    <property type="molecule type" value="Genomic_DNA"/>
</dbReference>
<accession>A0ABS6IMW4</accession>
<dbReference type="RefSeq" id="WP_216963255.1">
    <property type="nucleotide sequence ID" value="NZ_JAHOPB010000001.1"/>
</dbReference>
<keyword evidence="2" id="KW-1185">Reference proteome</keyword>
<evidence type="ECO:0000313" key="1">
    <source>
        <dbReference type="EMBL" id="MBU8875661.1"/>
    </source>
</evidence>
<comment type="caution">
    <text evidence="1">The sequence shown here is derived from an EMBL/GenBank/DDBJ whole genome shotgun (WGS) entry which is preliminary data.</text>
</comment>
<protein>
    <submittedName>
        <fullName evidence="1">Nucleotidyltransferase family protein</fullName>
    </submittedName>
</protein>
<gene>
    <name evidence="1" type="ORF">KQ910_17945</name>
</gene>
<organism evidence="1 2">
    <name type="scientific">Reyranella humidisoli</name>
    <dbReference type="NCBI Taxonomy" id="2849149"/>
    <lineage>
        <taxon>Bacteria</taxon>
        <taxon>Pseudomonadati</taxon>
        <taxon>Pseudomonadota</taxon>
        <taxon>Alphaproteobacteria</taxon>
        <taxon>Hyphomicrobiales</taxon>
        <taxon>Reyranellaceae</taxon>
        <taxon>Reyranella</taxon>
    </lineage>
</organism>
<name>A0ABS6IMW4_9HYPH</name>
<dbReference type="Pfam" id="PF14907">
    <property type="entry name" value="NTP_transf_5"/>
    <property type="match status" value="1"/>
</dbReference>
<dbReference type="InterPro" id="IPR039498">
    <property type="entry name" value="NTP_transf_5"/>
</dbReference>
<sequence length="403" mass="45053">MVFRLALFRKRMPASARPSTGSVEFKLLCLVARPEPDLGEARKILSAGVDFGELFRLGEYHGVRPQLVESLYRMSWEVVPEATRNTFENFRRVHGARALLVTRELCRLSEVFAKAGLRFATFKGPTLAALLHGDVSRREYVDVDIIVPKQQIDDAERLLGGLGYRAADGTQAHRQAFLAHLRQYAFVHPDSDLAVDLHWSFTGTHVPFPLTPAAVWQDLDTVLIGNRAVPTPSIENLALLLAGHGTKEAWRCLGWTCDFATLIDRYPDLDWLGIHERARAHRCGDTILLGCAMAQELAGTPVPRPLLGLLEKSDRVRFLVARLAGDLREGLPDPAEQENFSDFHLCERRIDKIEGALRLALTRTSGDYDAMKLPQILWPVYYATRPFRLAAKALTALGRRAGS</sequence>
<reference evidence="1 2" key="1">
    <citation type="submission" date="2021-06" db="EMBL/GenBank/DDBJ databases">
        <authorList>
            <person name="Lee D.H."/>
        </authorList>
    </citation>
    <scope>NUCLEOTIDE SEQUENCE [LARGE SCALE GENOMIC DNA]</scope>
    <source>
        <strain evidence="1 2">MMS21-HV4-11</strain>
    </source>
</reference>
<dbReference type="Proteomes" id="UP000727907">
    <property type="component" value="Unassembled WGS sequence"/>
</dbReference>